<evidence type="ECO:0000313" key="3">
    <source>
        <dbReference type="Proteomes" id="UP000275078"/>
    </source>
</evidence>
<name>A0A3N4IDK1_ASCIM</name>
<gene>
    <name evidence="2" type="ORF">BJ508DRAFT_42494</name>
</gene>
<reference evidence="2 3" key="1">
    <citation type="journal article" date="2018" name="Nat. Ecol. Evol.">
        <title>Pezizomycetes genomes reveal the molecular basis of ectomycorrhizal truffle lifestyle.</title>
        <authorList>
            <person name="Murat C."/>
            <person name="Payen T."/>
            <person name="Noel B."/>
            <person name="Kuo A."/>
            <person name="Morin E."/>
            <person name="Chen J."/>
            <person name="Kohler A."/>
            <person name="Krizsan K."/>
            <person name="Balestrini R."/>
            <person name="Da Silva C."/>
            <person name="Montanini B."/>
            <person name="Hainaut M."/>
            <person name="Levati E."/>
            <person name="Barry K.W."/>
            <person name="Belfiori B."/>
            <person name="Cichocki N."/>
            <person name="Clum A."/>
            <person name="Dockter R.B."/>
            <person name="Fauchery L."/>
            <person name="Guy J."/>
            <person name="Iotti M."/>
            <person name="Le Tacon F."/>
            <person name="Lindquist E.A."/>
            <person name="Lipzen A."/>
            <person name="Malagnac F."/>
            <person name="Mello A."/>
            <person name="Molinier V."/>
            <person name="Miyauchi S."/>
            <person name="Poulain J."/>
            <person name="Riccioni C."/>
            <person name="Rubini A."/>
            <person name="Sitrit Y."/>
            <person name="Splivallo R."/>
            <person name="Traeger S."/>
            <person name="Wang M."/>
            <person name="Zifcakova L."/>
            <person name="Wipf D."/>
            <person name="Zambonelli A."/>
            <person name="Paolocci F."/>
            <person name="Nowrousian M."/>
            <person name="Ottonello S."/>
            <person name="Baldrian P."/>
            <person name="Spatafora J.W."/>
            <person name="Henrissat B."/>
            <person name="Nagy L.G."/>
            <person name="Aury J.M."/>
            <person name="Wincker P."/>
            <person name="Grigoriev I.V."/>
            <person name="Bonfante P."/>
            <person name="Martin F.M."/>
        </authorList>
    </citation>
    <scope>NUCLEOTIDE SEQUENCE [LARGE SCALE GENOMIC DNA]</scope>
    <source>
        <strain evidence="2 3">RN42</strain>
    </source>
</reference>
<evidence type="ECO:0008006" key="4">
    <source>
        <dbReference type="Google" id="ProtNLM"/>
    </source>
</evidence>
<dbReference type="EMBL" id="ML119660">
    <property type="protein sequence ID" value="RPA84213.1"/>
    <property type="molecule type" value="Genomic_DNA"/>
</dbReference>
<evidence type="ECO:0000256" key="1">
    <source>
        <dbReference type="SAM" id="Phobius"/>
    </source>
</evidence>
<keyword evidence="1" id="KW-1133">Transmembrane helix</keyword>
<keyword evidence="1" id="KW-0812">Transmembrane</keyword>
<keyword evidence="3" id="KW-1185">Reference proteome</keyword>
<sequence length="142" mass="16117">MGVESCNTMQRLELPAFLWGWQRTKQVPVVASDILKLQSIEHDECTSRVLACMDGCCFHKRRRGVPPVITCLRCLDRIVSLSLFFGFIGGYSTIVLVLGVCRKILRYSSGSPTFLEQTCGRFSSFWMNEGCEMPISFSFWSL</sequence>
<protein>
    <recommendedName>
        <fullName evidence="4">Transmembrane protein</fullName>
    </recommendedName>
</protein>
<keyword evidence="1" id="KW-0472">Membrane</keyword>
<proteinExistence type="predicted"/>
<organism evidence="2 3">
    <name type="scientific">Ascobolus immersus RN42</name>
    <dbReference type="NCBI Taxonomy" id="1160509"/>
    <lineage>
        <taxon>Eukaryota</taxon>
        <taxon>Fungi</taxon>
        <taxon>Dikarya</taxon>
        <taxon>Ascomycota</taxon>
        <taxon>Pezizomycotina</taxon>
        <taxon>Pezizomycetes</taxon>
        <taxon>Pezizales</taxon>
        <taxon>Ascobolaceae</taxon>
        <taxon>Ascobolus</taxon>
    </lineage>
</organism>
<evidence type="ECO:0000313" key="2">
    <source>
        <dbReference type="EMBL" id="RPA84213.1"/>
    </source>
</evidence>
<dbReference type="Proteomes" id="UP000275078">
    <property type="component" value="Unassembled WGS sequence"/>
</dbReference>
<feature type="transmembrane region" description="Helical" evidence="1">
    <location>
        <begin position="78"/>
        <end position="101"/>
    </location>
</feature>
<accession>A0A3N4IDK1</accession>
<dbReference type="AlphaFoldDB" id="A0A3N4IDK1"/>